<dbReference type="InterPro" id="IPR021385">
    <property type="entry name" value="DUF3017"/>
</dbReference>
<dbReference type="Proteomes" id="UP000006461">
    <property type="component" value="Chromosome"/>
</dbReference>
<keyword evidence="1" id="KW-0472">Membrane</keyword>
<dbReference type="OMA" id="MVYIAWT"/>
<evidence type="ECO:0008006" key="4">
    <source>
        <dbReference type="Google" id="ProtNLM"/>
    </source>
</evidence>
<gene>
    <name evidence="2" type="ordered locus">MODMU_4826</name>
</gene>
<accession>I4F3J4</accession>
<feature type="transmembrane region" description="Helical" evidence="1">
    <location>
        <begin position="58"/>
        <end position="78"/>
    </location>
</feature>
<dbReference type="AlphaFoldDB" id="I4F3J4"/>
<evidence type="ECO:0000313" key="2">
    <source>
        <dbReference type="EMBL" id="CCH90207.1"/>
    </source>
</evidence>
<protein>
    <recommendedName>
        <fullName evidence="4">DUF3017 domain-containing protein</fullName>
    </recommendedName>
</protein>
<organism evidence="2 3">
    <name type="scientific">Modestobacter italicus (strain DSM 44449 / CECT 9708 / BC 501)</name>
    <dbReference type="NCBI Taxonomy" id="2732864"/>
    <lineage>
        <taxon>Bacteria</taxon>
        <taxon>Bacillati</taxon>
        <taxon>Actinomycetota</taxon>
        <taxon>Actinomycetes</taxon>
        <taxon>Geodermatophilales</taxon>
        <taxon>Geodermatophilaceae</taxon>
        <taxon>Modestobacter</taxon>
    </lineage>
</organism>
<reference evidence="2 3" key="1">
    <citation type="journal article" date="2012" name="J. Bacteriol.">
        <title>Genome Sequence of Radiation-Resistant Modestobacter marinus Strain BC501, a Representative Actinobacterium That Thrives on Calcareous Stone Surfaces.</title>
        <authorList>
            <person name="Normand P."/>
            <person name="Gury J."/>
            <person name="Pujic P."/>
            <person name="Chouaia B."/>
            <person name="Crotti E."/>
            <person name="Brusetti L."/>
            <person name="Daffonchio D."/>
            <person name="Vacherie B."/>
            <person name="Barbe V."/>
            <person name="Medigue C."/>
            <person name="Calteau A."/>
            <person name="Ghodhbane-Gtari F."/>
            <person name="Essoussi I."/>
            <person name="Nouioui I."/>
            <person name="Abbassi-Ghozzi I."/>
            <person name="Gtari M."/>
        </authorList>
    </citation>
    <scope>NUCLEOTIDE SEQUENCE [LARGE SCALE GENOMIC DNA]</scope>
    <source>
        <strain evidence="3">BC 501</strain>
    </source>
</reference>
<dbReference type="Pfam" id="PF11222">
    <property type="entry name" value="DUF3017"/>
    <property type="match status" value="1"/>
</dbReference>
<dbReference type="HOGENOM" id="CLU_152435_1_1_11"/>
<keyword evidence="3" id="KW-1185">Reference proteome</keyword>
<sequence length="113" mass="12219">MTGPATRPTRRPGSTQRQPLYLRRPLLAGFVRQWPLLVVLVTVGCGLLLVAAERWRSGLVVMGLAVVVAGLFRLFLPLRRIGFLAVRSRPVDVTLMVATGVAVAVLAVAIPHT</sequence>
<dbReference type="KEGG" id="mmar:MODMU_4826"/>
<proteinExistence type="predicted"/>
<evidence type="ECO:0000256" key="1">
    <source>
        <dbReference type="SAM" id="Phobius"/>
    </source>
</evidence>
<name>I4F3J4_MODI5</name>
<dbReference type="eggNOG" id="ENOG5033CNM">
    <property type="taxonomic scope" value="Bacteria"/>
</dbReference>
<feature type="transmembrane region" description="Helical" evidence="1">
    <location>
        <begin position="90"/>
        <end position="110"/>
    </location>
</feature>
<dbReference type="STRING" id="477641.MODMU_4826"/>
<evidence type="ECO:0000313" key="3">
    <source>
        <dbReference type="Proteomes" id="UP000006461"/>
    </source>
</evidence>
<feature type="transmembrane region" description="Helical" evidence="1">
    <location>
        <begin position="34"/>
        <end position="52"/>
    </location>
</feature>
<keyword evidence="1" id="KW-1133">Transmembrane helix</keyword>
<dbReference type="EMBL" id="FO203431">
    <property type="protein sequence ID" value="CCH90207.1"/>
    <property type="molecule type" value="Genomic_DNA"/>
</dbReference>
<keyword evidence="1" id="KW-0812">Transmembrane</keyword>